<gene>
    <name evidence="1" type="ordered locus">Coch_0701</name>
</gene>
<dbReference type="KEGG" id="coc:Coch_0701"/>
<dbReference type="STRING" id="521097.Coch_0701"/>
<keyword evidence="2" id="KW-1185">Reference proteome</keyword>
<evidence type="ECO:0000313" key="1">
    <source>
        <dbReference type="EMBL" id="ACU92259.1"/>
    </source>
</evidence>
<evidence type="ECO:0000313" key="2">
    <source>
        <dbReference type="Proteomes" id="UP000006650"/>
    </source>
</evidence>
<dbReference type="Proteomes" id="UP000006650">
    <property type="component" value="Chromosome"/>
</dbReference>
<reference evidence="1 2" key="1">
    <citation type="journal article" date="2009" name="Stand. Genomic Sci.">
        <title>Complete genome sequence of Capnocytophaga ochracea type strain (VPI 2845).</title>
        <authorList>
            <person name="Mavrommatis K."/>
            <person name="Gronow S."/>
            <person name="Saunders E."/>
            <person name="Land M."/>
            <person name="Lapidus A."/>
            <person name="Copeland A."/>
            <person name="Glavina Del Rio T."/>
            <person name="Nolan M."/>
            <person name="Lucas S."/>
            <person name="Chen F."/>
            <person name="Tice H."/>
            <person name="Cheng J.F."/>
            <person name="Bruce D."/>
            <person name="Goodwin L."/>
            <person name="Pitluck S."/>
            <person name="Pati A."/>
            <person name="Ivanova N."/>
            <person name="Chen A."/>
            <person name="Palaniappan K."/>
            <person name="Chain P."/>
            <person name="Hauser L."/>
            <person name="Chang Y.J."/>
            <person name="Jeffries C.D."/>
            <person name="Brettin T."/>
            <person name="Detter J.C."/>
            <person name="Han C."/>
            <person name="Bristow J."/>
            <person name="Goker M."/>
            <person name="Rohde M."/>
            <person name="Eisen J.A."/>
            <person name="Markowitz V."/>
            <person name="Kyrpides N.C."/>
            <person name="Klenk H.P."/>
            <person name="Hugenholtz P."/>
        </authorList>
    </citation>
    <scope>NUCLEOTIDE SEQUENCE [LARGE SCALE GENOMIC DNA]</scope>
    <source>
        <strain evidence="2">ATCC 27872 / DSM 7271 / JCM 12966 / VPI 2845</strain>
    </source>
</reference>
<accession>C7M803</accession>
<sequence>MRGKSCKIIRFRNNKVFRATLPNLIDIPKEVVIKNINLFYKELTEEVVQQIKELLNGK</sequence>
<name>C7M803_CAPOD</name>
<proteinExistence type="predicted"/>
<organism evidence="1 2">
    <name type="scientific">Capnocytophaga ochracea (strain ATCC 27872 / DSM 7271 / CCUG 9716 / JCM 12966 / NCTC 12371 / SS31 / VPI 2845)</name>
    <name type="common">Bacteroides ochraceus</name>
    <dbReference type="NCBI Taxonomy" id="521097"/>
    <lineage>
        <taxon>Bacteria</taxon>
        <taxon>Pseudomonadati</taxon>
        <taxon>Bacteroidota</taxon>
        <taxon>Flavobacteriia</taxon>
        <taxon>Flavobacteriales</taxon>
        <taxon>Flavobacteriaceae</taxon>
        <taxon>Capnocytophaga</taxon>
    </lineage>
</organism>
<dbReference type="EMBL" id="CP001632">
    <property type="protein sequence ID" value="ACU92259.1"/>
    <property type="molecule type" value="Genomic_DNA"/>
</dbReference>
<dbReference type="AlphaFoldDB" id="C7M803"/>
<dbReference type="HOGENOM" id="CLU_2970943_0_0_10"/>
<protein>
    <submittedName>
        <fullName evidence="1">Uncharacterized protein</fullName>
    </submittedName>
</protein>